<dbReference type="OrthoDB" id="2390446at2"/>
<feature type="region of interest" description="Disordered" evidence="1">
    <location>
        <begin position="32"/>
        <end position="249"/>
    </location>
</feature>
<feature type="compositionally biased region" description="Low complexity" evidence="1">
    <location>
        <begin position="146"/>
        <end position="167"/>
    </location>
</feature>
<dbReference type="RefSeq" id="WP_160657951.1">
    <property type="nucleotide sequence ID" value="NZ_WUUK01000005.1"/>
</dbReference>
<keyword evidence="4" id="KW-1185">Reference proteome</keyword>
<accession>A0A6N8U304</accession>
<feature type="compositionally biased region" description="Polar residues" evidence="1">
    <location>
        <begin position="111"/>
        <end position="123"/>
    </location>
</feature>
<feature type="compositionally biased region" description="Acidic residues" evidence="1">
    <location>
        <begin position="168"/>
        <end position="184"/>
    </location>
</feature>
<keyword evidence="2" id="KW-0812">Transmembrane</keyword>
<sequence length="361" mass="39015">MKSSIASLLIASTLFISYIDTVIQAEEAEAEATTEEAVMNEDVQVENTEEASSESVEAPSTDENTAESSEEPSTEAAPEDVLVSATPDDSDETEAREAAMEAHGQNDESQESGTSAELSSEQPGTPPLETDEGYNTVPEPTEEVTGEPVTEEAPTTEPETGEIPTSEPVEETPASEETVEETIEETNQPPTSEVPVQEDEGTVAEEPVVEPVEPSSEVPASGSETDGSGFAPYPEVENDYAGPGPSEAQATEKKRYFRYDYGNILEGITLQPGASEAELGLLDKRVNRLLSARIMEESEVDEADIYEIEEKIKNEEAVSTSTSREILPDTGETNYTFIYGTVLFISGIILLFIMRKPKHNK</sequence>
<feature type="compositionally biased region" description="Acidic residues" evidence="1">
    <location>
        <begin position="64"/>
        <end position="73"/>
    </location>
</feature>
<feature type="compositionally biased region" description="Acidic residues" evidence="1">
    <location>
        <begin position="43"/>
        <end position="52"/>
    </location>
</feature>
<evidence type="ECO:0000313" key="4">
    <source>
        <dbReference type="Proteomes" id="UP000436284"/>
    </source>
</evidence>
<reference evidence="3 4" key="1">
    <citation type="submission" date="2019-12" db="EMBL/GenBank/DDBJ databases">
        <title>Salinicoccus cyprini sp. nov., isolated from gastro-intestinal tract of mirror carp, Cyprinus carpio var. specularis, collected from Gobind Sagar Reservoir, Himachal Pradesh, India.</title>
        <authorList>
            <person name="Talwar C."/>
            <person name="Singh A.K."/>
            <person name="Lal R."/>
            <person name="Negi R.K."/>
        </authorList>
    </citation>
    <scope>NUCLEOTIDE SEQUENCE [LARGE SCALE GENOMIC DNA]</scope>
    <source>
        <strain evidence="3 4">J-82</strain>
    </source>
</reference>
<feature type="compositionally biased region" description="Low complexity" evidence="1">
    <location>
        <begin position="204"/>
        <end position="224"/>
    </location>
</feature>
<evidence type="ECO:0000256" key="2">
    <source>
        <dbReference type="SAM" id="Phobius"/>
    </source>
</evidence>
<gene>
    <name evidence="3" type="ORF">GQ671_12785</name>
</gene>
<dbReference type="EMBL" id="WUUK01000005">
    <property type="protein sequence ID" value="MXQ52143.1"/>
    <property type="molecule type" value="Genomic_DNA"/>
</dbReference>
<dbReference type="NCBIfam" id="TIGR01167">
    <property type="entry name" value="LPXTG_anchor"/>
    <property type="match status" value="1"/>
</dbReference>
<name>A0A6N8U304_9STAP</name>
<proteinExistence type="predicted"/>
<feature type="compositionally biased region" description="Basic and acidic residues" evidence="1">
    <location>
        <begin position="93"/>
        <end position="106"/>
    </location>
</feature>
<keyword evidence="2" id="KW-0472">Membrane</keyword>
<feature type="transmembrane region" description="Helical" evidence="2">
    <location>
        <begin position="335"/>
        <end position="354"/>
    </location>
</feature>
<comment type="caution">
    <text evidence="3">The sequence shown here is derived from an EMBL/GenBank/DDBJ whole genome shotgun (WGS) entry which is preliminary data.</text>
</comment>
<organism evidence="3 4">
    <name type="scientific">Salinicoccus hispanicus</name>
    <dbReference type="NCBI Taxonomy" id="157225"/>
    <lineage>
        <taxon>Bacteria</taxon>
        <taxon>Bacillati</taxon>
        <taxon>Bacillota</taxon>
        <taxon>Bacilli</taxon>
        <taxon>Bacillales</taxon>
        <taxon>Staphylococcaceae</taxon>
        <taxon>Salinicoccus</taxon>
    </lineage>
</organism>
<dbReference type="AlphaFoldDB" id="A0A6N8U304"/>
<keyword evidence="2" id="KW-1133">Transmembrane helix</keyword>
<protein>
    <submittedName>
        <fullName evidence="3">LPXTG cell wall anchor domain-containing protein</fullName>
    </submittedName>
</protein>
<dbReference type="Proteomes" id="UP000436284">
    <property type="component" value="Unassembled WGS sequence"/>
</dbReference>
<evidence type="ECO:0000313" key="3">
    <source>
        <dbReference type="EMBL" id="MXQ52143.1"/>
    </source>
</evidence>
<evidence type="ECO:0000256" key="1">
    <source>
        <dbReference type="SAM" id="MobiDB-lite"/>
    </source>
</evidence>